<reference evidence="2 3" key="1">
    <citation type="journal article" date="2015" name="Genome Announc.">
        <title>Draft Genome Sequence and Gene Annotation of the Entomopathogenic Fungus Verticillium hemipterigenum.</title>
        <authorList>
            <person name="Horn F."/>
            <person name="Habel A."/>
            <person name="Scharf D.H."/>
            <person name="Dworschak J."/>
            <person name="Brakhage A.A."/>
            <person name="Guthke R."/>
            <person name="Hertweck C."/>
            <person name="Linde J."/>
        </authorList>
    </citation>
    <scope>NUCLEOTIDE SEQUENCE [LARGE SCALE GENOMIC DNA]</scope>
</reference>
<gene>
    <name evidence="2" type="ORF">VHEMI06624</name>
</gene>
<dbReference type="SUPFAM" id="SSF56112">
    <property type="entry name" value="Protein kinase-like (PK-like)"/>
    <property type="match status" value="1"/>
</dbReference>
<sequence>MEIDSYSSVCQDIYRTICYELKSEHDIARRFAPRGTLRIIFQRNNYALLRHILKVLSKDADADADAIDRLVLSGDDVETFIQRVEKRKLFDLIGVLVFASCSIDAARAVFRLLIAPVSVTDRVLRLNQLPLSHEDSEQLFQHPHDSYRFFNYQACFCPVLLIQGQEVVVTDDLHYRLPYTSEELAGEGPFAKVFRVRIAKNQFLDPETNSANSEELEMARKEYHLRPGSDGGISKYQIMKAILNSSTKHENVVHIVGCLQIGHKYSLFMPFALYHLDEYMRSKQPRAPQELDSKLQIIRCATGLARGLNFLHTGFKTRTQEKLVCYQIDFHPSEILIFQQHGHYIWKFSGFAISRIDMKGDTYDLKHLFVRNGRPYIDTELAGNEQGGSTYGAPECISLATSMTTSCDVWALGCLLSDVFAYLDGGWMALEDYSQARQKQRNSRGFEQFFIPGTQFSKPKVNPVVSKWHRTLTQHAKHRSAVEYQAVSSILQFLDKKVLLNRQELRCTASAVANHLEHVANILENNIPMSEQTTNKIAPLSTSEIKSPFLEGANEPSTKWTSLDTESHIMNETTSSTVTRSLVGQSITGFSQSDFVSTALTTHTTTANDSAMPQSAKLLGIESLSKDNLASNDQQSIYTSDDIPSSTYYTQKLASDIFNDIFSQVPDDACVERICGQLPELLKEFAYRIGTETKKVDTLASTQAMKFIHRKRNIITNAFRAYYHENDDEDDSVAPEDSPNKMTLQEKFTLWQSFSATNTPEQDNPIQAGIVDASNEELSNVGEENDPDIDDEPDHDAMETYKDIIPHSMAYKWLLQSLREELQSLRPCGSLDKTCVSGQLRDIVYSQYGSRVISSGVGPPRYHALFKLNWNPFSFVREYSVAAEVALESALTIVGAGNGMAEALPCSEYLERTWSLSGMKIIELMKDLVKCQHGTQSKALLLDGTELTAWCTSEEDLIYVDMNLATPISMIEVGEILSWLVTALRSGPGDLPVTATPSLMCKRKGSETRQQGLIIAISSNLEKTKSSEFGSCWYQLFGNTSVAQGFPIRRREPTSNATPLNEDANLSRHDEHQKGLEVHLKTLATLLETRRITIFRDRVYLKGFCTVLVPMKYTDGFVYWHVISNPNGQRISCADPRIYELEDSIEGWNIRNYATIGQIESARHIVGWCSRAAEYIGSRTALYNIASTALNGPRPGFAFDRITISGGKVISLGMSGTIGTRDRPVQRAADSDFYRQLEWIQQRHVVLYDTQAHRAWLVNGISALLHLLRTSILHRRNIGHSIIFQDWEIQEATAPLMGRDAAWAMLTNAHNLSLKVYQNPEKVTVKHIRKGSGAVETITETKITWTHLSDKISDLYNILWQIFDHQMNDMLTDGVGGRVRGSPRRQLEGFNFTDVATETDPIKPKATVLSDMGSGWVDLTRALQAITLFGEGFGDLILPEATSVLCENWARLPKDQHLLAVSTRELEYIRKATGMREEGQDLWELTKKQYWHIPDRIFEDCDCDSVLGNIGPHPTKRGKKKSSSPNYCDRVQVLLPASYPKRLTRGLRSPRLPLPENGAVIFGHSITFPLQLGSGSESVTHQVSDQTALDLSANAVNSDPNMAPDPSNAENGGAAEAVLVQLGDQSKRFDLRKLKKISKMVRNMTIGSKEAT</sequence>
<dbReference type="Pfam" id="PF00069">
    <property type="entry name" value="Pkinase"/>
    <property type="match status" value="1"/>
</dbReference>
<evidence type="ECO:0000259" key="1">
    <source>
        <dbReference type="PROSITE" id="PS50011"/>
    </source>
</evidence>
<dbReference type="PANTHER" id="PTHR44329">
    <property type="entry name" value="SERINE/THREONINE-PROTEIN KINASE TNNI3K-RELATED"/>
    <property type="match status" value="1"/>
</dbReference>
<dbReference type="GO" id="GO:0004674">
    <property type="term" value="F:protein serine/threonine kinase activity"/>
    <property type="evidence" value="ECO:0007669"/>
    <property type="project" value="TreeGrafter"/>
</dbReference>
<dbReference type="SMART" id="SM00220">
    <property type="entry name" value="S_TKc"/>
    <property type="match status" value="1"/>
</dbReference>
<dbReference type="EMBL" id="CDHN01000003">
    <property type="protein sequence ID" value="CEJ90871.1"/>
    <property type="molecule type" value="Genomic_DNA"/>
</dbReference>
<dbReference type="GO" id="GO:0005524">
    <property type="term" value="F:ATP binding"/>
    <property type="evidence" value="ECO:0007669"/>
    <property type="project" value="InterPro"/>
</dbReference>
<feature type="domain" description="Protein kinase" evidence="1">
    <location>
        <begin position="179"/>
        <end position="518"/>
    </location>
</feature>
<accession>A0A0A1T141</accession>
<dbReference type="InterPro" id="IPR051681">
    <property type="entry name" value="Ser/Thr_Kinases-Pseudokinases"/>
</dbReference>
<protein>
    <recommendedName>
        <fullName evidence="1">Protein kinase domain-containing protein</fullName>
    </recommendedName>
</protein>
<dbReference type="Gene3D" id="1.10.510.10">
    <property type="entry name" value="Transferase(Phosphotransferase) domain 1"/>
    <property type="match status" value="1"/>
</dbReference>
<evidence type="ECO:0000313" key="2">
    <source>
        <dbReference type="EMBL" id="CEJ90871.1"/>
    </source>
</evidence>
<organism evidence="2 3">
    <name type="scientific">[Torrubiella] hemipterigena</name>
    <dbReference type="NCBI Taxonomy" id="1531966"/>
    <lineage>
        <taxon>Eukaryota</taxon>
        <taxon>Fungi</taxon>
        <taxon>Dikarya</taxon>
        <taxon>Ascomycota</taxon>
        <taxon>Pezizomycotina</taxon>
        <taxon>Sordariomycetes</taxon>
        <taxon>Hypocreomycetidae</taxon>
        <taxon>Hypocreales</taxon>
        <taxon>Clavicipitaceae</taxon>
        <taxon>Clavicipitaceae incertae sedis</taxon>
        <taxon>'Torrubiella' clade</taxon>
    </lineage>
</organism>
<proteinExistence type="predicted"/>
<dbReference type="PROSITE" id="PS50011">
    <property type="entry name" value="PROTEIN_KINASE_DOM"/>
    <property type="match status" value="1"/>
</dbReference>
<keyword evidence="3" id="KW-1185">Reference proteome</keyword>
<dbReference type="STRING" id="1531966.A0A0A1T141"/>
<dbReference type="InterPro" id="IPR000719">
    <property type="entry name" value="Prot_kinase_dom"/>
</dbReference>
<dbReference type="Proteomes" id="UP000039046">
    <property type="component" value="Unassembled WGS sequence"/>
</dbReference>
<name>A0A0A1T141_9HYPO</name>
<dbReference type="HOGENOM" id="CLU_246409_0_0_1"/>
<dbReference type="InterPro" id="IPR011009">
    <property type="entry name" value="Kinase-like_dom_sf"/>
</dbReference>
<dbReference type="OrthoDB" id="5986190at2759"/>
<evidence type="ECO:0000313" key="3">
    <source>
        <dbReference type="Proteomes" id="UP000039046"/>
    </source>
</evidence>